<sequence>MIRLKHIGLIAAVLACVALLAPRAAARPLYHETTTITLDDGTIVNLILDDKGMPKPSRRNTLPKRINWPKQKMLRHVAKREAFDTLKKGETQAANSTAPVRGLART</sequence>
<comment type="caution">
    <text evidence="2">The sequence shown here is derived from an EMBL/GenBank/DDBJ whole genome shotgun (WGS) entry which is preliminary data.</text>
</comment>
<reference evidence="2" key="1">
    <citation type="journal article" date="2014" name="Front. Microbiol.">
        <title>High frequency of phylogenetically diverse reductive dehalogenase-homologous genes in deep subseafloor sedimentary metagenomes.</title>
        <authorList>
            <person name="Kawai M."/>
            <person name="Futagami T."/>
            <person name="Toyoda A."/>
            <person name="Takaki Y."/>
            <person name="Nishi S."/>
            <person name="Hori S."/>
            <person name="Arai W."/>
            <person name="Tsubouchi T."/>
            <person name="Morono Y."/>
            <person name="Uchiyama I."/>
            <person name="Ito T."/>
            <person name="Fujiyama A."/>
            <person name="Inagaki F."/>
            <person name="Takami H."/>
        </authorList>
    </citation>
    <scope>NUCLEOTIDE SEQUENCE</scope>
    <source>
        <strain evidence="2">Expedition CK06-06</strain>
    </source>
</reference>
<evidence type="ECO:0000313" key="2">
    <source>
        <dbReference type="EMBL" id="GAG51761.1"/>
    </source>
</evidence>
<gene>
    <name evidence="2" type="ORF">S01H1_79329</name>
</gene>
<feature type="non-terminal residue" evidence="2">
    <location>
        <position position="106"/>
    </location>
</feature>
<organism evidence="2">
    <name type="scientific">marine sediment metagenome</name>
    <dbReference type="NCBI Taxonomy" id="412755"/>
    <lineage>
        <taxon>unclassified sequences</taxon>
        <taxon>metagenomes</taxon>
        <taxon>ecological metagenomes</taxon>
    </lineage>
</organism>
<evidence type="ECO:0000256" key="1">
    <source>
        <dbReference type="SAM" id="MobiDB-lite"/>
    </source>
</evidence>
<name>X0ZUA7_9ZZZZ</name>
<feature type="region of interest" description="Disordered" evidence="1">
    <location>
        <begin position="85"/>
        <end position="106"/>
    </location>
</feature>
<protein>
    <submittedName>
        <fullName evidence="2">Uncharacterized protein</fullName>
    </submittedName>
</protein>
<dbReference type="AlphaFoldDB" id="X0ZUA7"/>
<accession>X0ZUA7</accession>
<dbReference type="PROSITE" id="PS51257">
    <property type="entry name" value="PROKAR_LIPOPROTEIN"/>
    <property type="match status" value="1"/>
</dbReference>
<dbReference type="EMBL" id="BARS01053469">
    <property type="protein sequence ID" value="GAG51761.1"/>
    <property type="molecule type" value="Genomic_DNA"/>
</dbReference>
<proteinExistence type="predicted"/>